<dbReference type="RefSeq" id="WP_207332783.1">
    <property type="nucleotide sequence ID" value="NZ_JAFMYW010000014.1"/>
</dbReference>
<dbReference type="Proteomes" id="UP000664628">
    <property type="component" value="Unassembled WGS sequence"/>
</dbReference>
<proteinExistence type="predicted"/>
<comment type="caution">
    <text evidence="1">The sequence shown here is derived from an EMBL/GenBank/DDBJ whole genome shotgun (WGS) entry which is preliminary data.</text>
</comment>
<protein>
    <submittedName>
        <fullName evidence="1">Uncharacterized protein</fullName>
    </submittedName>
</protein>
<keyword evidence="2" id="KW-1185">Reference proteome</keyword>
<name>A0ABS3JS28_9BACT</name>
<evidence type="ECO:0000313" key="1">
    <source>
        <dbReference type="EMBL" id="MBO0952830.1"/>
    </source>
</evidence>
<evidence type="ECO:0000313" key="2">
    <source>
        <dbReference type="Proteomes" id="UP000664628"/>
    </source>
</evidence>
<organism evidence="1 2">
    <name type="scientific">Fibrella forsythiae</name>
    <dbReference type="NCBI Taxonomy" id="2817061"/>
    <lineage>
        <taxon>Bacteria</taxon>
        <taxon>Pseudomonadati</taxon>
        <taxon>Bacteroidota</taxon>
        <taxon>Cytophagia</taxon>
        <taxon>Cytophagales</taxon>
        <taxon>Spirosomataceae</taxon>
        <taxon>Fibrella</taxon>
    </lineage>
</organism>
<reference evidence="1 2" key="1">
    <citation type="submission" date="2021-03" db="EMBL/GenBank/DDBJ databases">
        <title>Fibrella sp. HMF5405 genome sequencing and assembly.</title>
        <authorList>
            <person name="Kang H."/>
            <person name="Kim H."/>
            <person name="Bae S."/>
            <person name="Joh K."/>
        </authorList>
    </citation>
    <scope>NUCLEOTIDE SEQUENCE [LARGE SCALE GENOMIC DNA]</scope>
    <source>
        <strain evidence="1 2">HMF5405</strain>
    </source>
</reference>
<accession>A0ABS3JS28</accession>
<sequence length="110" mass="12811">MTSPIFPYAEAIDLALQPVAHQPLHWLHLDEHTCELRRLIIKPQLDGFDKTLTQILGVIRYDTLTEQYLGFIHYESDHYGPDPDVLMATSLQRSESQQQLIASLHKFHRF</sequence>
<gene>
    <name evidence="1" type="ORF">J2I46_29910</name>
</gene>
<dbReference type="EMBL" id="JAFMYW010000014">
    <property type="protein sequence ID" value="MBO0952830.1"/>
    <property type="molecule type" value="Genomic_DNA"/>
</dbReference>